<dbReference type="EMBL" id="CP029357">
    <property type="protein sequence ID" value="AWK89333.1"/>
    <property type="molecule type" value="Genomic_DNA"/>
</dbReference>
<keyword evidence="3 6" id="KW-0812">Transmembrane</keyword>
<keyword evidence="6" id="KW-1003">Cell membrane</keyword>
<keyword evidence="4 6" id="KW-1133">Transmembrane helix</keyword>
<protein>
    <recommendedName>
        <fullName evidence="6">SURF1-like protein</fullName>
    </recommendedName>
</protein>
<dbReference type="InterPro" id="IPR002994">
    <property type="entry name" value="Surf1/Shy1"/>
</dbReference>
<keyword evidence="5 6" id="KW-0472">Membrane</keyword>
<dbReference type="PANTHER" id="PTHR23427">
    <property type="entry name" value="SURFEIT LOCUS PROTEIN"/>
    <property type="match status" value="1"/>
</dbReference>
<evidence type="ECO:0000256" key="5">
    <source>
        <dbReference type="ARBA" id="ARBA00023136"/>
    </source>
</evidence>
<keyword evidence="8" id="KW-1185">Reference proteome</keyword>
<evidence type="ECO:0000256" key="1">
    <source>
        <dbReference type="ARBA" id="ARBA00004370"/>
    </source>
</evidence>
<evidence type="ECO:0000313" key="8">
    <source>
        <dbReference type="Proteomes" id="UP000245629"/>
    </source>
</evidence>
<evidence type="ECO:0000256" key="2">
    <source>
        <dbReference type="ARBA" id="ARBA00007165"/>
    </source>
</evidence>
<accession>A0A2S2CXU3</accession>
<dbReference type="CDD" id="cd06662">
    <property type="entry name" value="SURF1"/>
    <property type="match status" value="1"/>
</dbReference>
<evidence type="ECO:0000256" key="4">
    <source>
        <dbReference type="ARBA" id="ARBA00022989"/>
    </source>
</evidence>
<gene>
    <name evidence="7" type="ORF">DEW08_25140</name>
</gene>
<name>A0A2S2CXU3_9PROT</name>
<dbReference type="Pfam" id="PF02104">
    <property type="entry name" value="SURF1"/>
    <property type="match status" value="1"/>
</dbReference>
<dbReference type="KEGG" id="azz:DEW08_25140"/>
<evidence type="ECO:0000256" key="6">
    <source>
        <dbReference type="RuleBase" id="RU363076"/>
    </source>
</evidence>
<dbReference type="PANTHER" id="PTHR23427:SF2">
    <property type="entry name" value="SURFEIT LOCUS PROTEIN 1"/>
    <property type="match status" value="1"/>
</dbReference>
<dbReference type="Proteomes" id="UP000245629">
    <property type="component" value="Plasmid unnamed2"/>
</dbReference>
<reference evidence="8" key="1">
    <citation type="submission" date="2018-05" db="EMBL/GenBank/DDBJ databases">
        <title>Azospirillum thermophila sp. nov., a novel isolated from hot spring.</title>
        <authorList>
            <person name="Zhao Z."/>
        </authorList>
    </citation>
    <scope>NUCLEOTIDE SEQUENCE [LARGE SCALE GENOMIC DNA]</scope>
    <source>
        <strain evidence="8">CFH 70021</strain>
        <plasmid evidence="8">unnamed2</plasmid>
    </source>
</reference>
<dbReference type="RefSeq" id="WP_109332511.1">
    <property type="nucleotide sequence ID" value="NZ_CP029357.1"/>
</dbReference>
<dbReference type="AlphaFoldDB" id="A0A2S2CXU3"/>
<evidence type="ECO:0000313" key="7">
    <source>
        <dbReference type="EMBL" id="AWK89333.1"/>
    </source>
</evidence>
<keyword evidence="7" id="KW-0614">Plasmid</keyword>
<sequence length="261" mass="28198">MGRTIPLPPGPGPAGPRAARVRPRWALVLVGLLSLAGIGVLTALGVWQLERRVWKLDLIERVEQRIHAAPVPAPGPETWASVTAATDEYRRVRVTGRFLDDRETLVQAVTGLGGGYWVLTPFQTTGGFTVLVNRGFVPPERRAPGSRAAGRIDGETTVTGLLRLSEPKGGFLRGNDPAGDRWHSRDVQAIAAARGLTGVAPYFIDAEATRLPEGAPVGGLTVVSFPNNHLVYALTWFALALMLAGGLTHVLRSEYRRRRPQ</sequence>
<geneLocation type="plasmid" evidence="7 8">
    <name>unnamed2</name>
</geneLocation>
<dbReference type="OrthoDB" id="6079986at2"/>
<dbReference type="PROSITE" id="PS50895">
    <property type="entry name" value="SURF1"/>
    <property type="match status" value="1"/>
</dbReference>
<evidence type="ECO:0000256" key="3">
    <source>
        <dbReference type="ARBA" id="ARBA00022692"/>
    </source>
</evidence>
<organism evidence="7 8">
    <name type="scientific">Azospirillum thermophilum</name>
    <dbReference type="NCBI Taxonomy" id="2202148"/>
    <lineage>
        <taxon>Bacteria</taxon>
        <taxon>Pseudomonadati</taxon>
        <taxon>Pseudomonadota</taxon>
        <taxon>Alphaproteobacteria</taxon>
        <taxon>Rhodospirillales</taxon>
        <taxon>Azospirillaceae</taxon>
        <taxon>Azospirillum</taxon>
    </lineage>
</organism>
<feature type="transmembrane region" description="Helical" evidence="6">
    <location>
        <begin position="25"/>
        <end position="47"/>
    </location>
</feature>
<comment type="subcellular location">
    <subcellularLocation>
        <location evidence="6">Cell membrane</location>
        <topology evidence="6">Multi-pass membrane protein</topology>
    </subcellularLocation>
    <subcellularLocation>
        <location evidence="1">Membrane</location>
    </subcellularLocation>
</comment>
<dbReference type="GO" id="GO:0005886">
    <property type="term" value="C:plasma membrane"/>
    <property type="evidence" value="ECO:0007669"/>
    <property type="project" value="UniProtKB-SubCell"/>
</dbReference>
<dbReference type="InterPro" id="IPR045214">
    <property type="entry name" value="Surf1/Surf4"/>
</dbReference>
<proteinExistence type="inferred from homology"/>
<comment type="similarity">
    <text evidence="2 6">Belongs to the SURF1 family.</text>
</comment>
<feature type="transmembrane region" description="Helical" evidence="6">
    <location>
        <begin position="230"/>
        <end position="251"/>
    </location>
</feature>